<keyword evidence="11" id="KW-1133">Transmembrane helix</keyword>
<keyword evidence="6" id="KW-0677">Repeat</keyword>
<dbReference type="InterPro" id="IPR003368">
    <property type="entry name" value="POMP_repeat"/>
</dbReference>
<name>A0A1R2CI47_9CILI</name>
<dbReference type="GO" id="GO:0005576">
    <property type="term" value="C:extracellular region"/>
    <property type="evidence" value="ECO:0007669"/>
    <property type="project" value="UniProtKB-SubCell"/>
</dbReference>
<feature type="transmembrane region" description="Helical" evidence="11">
    <location>
        <begin position="1953"/>
        <end position="1975"/>
    </location>
</feature>
<accession>A0A1R2CI47</accession>
<evidence type="ECO:0000256" key="1">
    <source>
        <dbReference type="ARBA" id="ARBA00004196"/>
    </source>
</evidence>
<dbReference type="InterPro" id="IPR006626">
    <property type="entry name" value="PbH1"/>
</dbReference>
<sequence>MFLWILLQFISGAKGVGIFTCSQSFCPESYPGDKYCDKICMTLSCGFDYHTIMSTSPTEQFVYSDCYQACINFGCNLSLLANGVCDQSCNDYKCGWDLGDCGYCAKGCTIDLLNNGVCNSECNNQNCMFDNNDCGWCAEGCFYEEMYDIDCQQECNIYDCNYDDDACTEHCSTGCPTIWIGDGICDPNCYNSLCDYDNGDCDCSIGCISDILNEPDCRRDDLGIINDPCATVECAYKNGKCGNCGLDCFDSMLGDGVCDINCYVSSCDYDIDDCDCNPGCQTHYFDDVGYFNYLGECNINCMVTQCNYNYDVCDDEFIIQSAIFYQVTNKNWTLIYDPSACNDKCNEDKLRYYAVQTEQDKFCKASDGCNTEPCLNCFGHVKSTFENCSLTDGTTCFVCSTMMLMEVCVENPVPCPLGYDERNELGELLNVQKWCFLEPVIYSKDNYKIFYVDSNANYDDGVYGTGTEDDPINDFYYALISVFASYTKIILKSGDYNLQVNEDVSSPFIVDPKDPLNTLSSNTFTELWLIGDDEESPSNIYWQAGMKLTPKFSNFYLKNLNFYGNQILQNCEQEYCFYCPIVQTISDTYYDDRGETIDSNTYLNDYGKSCETYNKDILFKFTQNTYIENINFEGFRNQFYAFIYSTSNLSLKNVNFIKMQAVGGGGIIIQECNGDCENINFYFDIGRVEDLGSGYEDTELVTTGSFFIGTGYSSSQFYNIDFKYNFVFSNIQSSYSGYLIYTQNHIGGISIINCTFENNYMNYGIYVDVTNLAYSDYKIVDEVSTAYSQIHFQITDTEFHHNYCTNNLISYFVKKTVHNIVMDNIIIEDIVVGGDVVSIDNSGKLSKADYEGLTINVLIDNVSTKVTILPREIIISNIIFDGVITGQDAIYLSTLPLVYITNMTISSVSDGSKINIKNIIENFASTNRYLSRNPSDNEIPSLSCFSVTYFSNLYYLELDSIEIYYTGCKENSGPAGLYIDSVTSSLTLTHIYIHDITELSNSAISLYVSNVNLGNFDNMAFSKITNYDDSVIEFFKVSNIVLTNFTVNEVLSTFTGAILLTKVKSLTMSNFDLLSSESKYGNGGCFLILSSTKGLDAKINNGSLSGCKATTGNGGGIYLDSGSTIVLIKLSIKNVEINDCISNDGAMIYFSPKVAFDQPSVMEDIIGNGNTATQGGTIGDNHSNGLLAIKNLYMQYNNGLHSGIYAFYIIDEFLLSISDSIFLDNDSDESFLSFRSFKVGCTVKIENITLSNIGSIAFDTIKINIEIYNITADKVSGLLTADSYANILITNGFFSEVLSAAIFISKTSFLTCYNCIFDSSQETIITTVENSGIDFQNCSFTNNKASATSIALLSDVNINKENSFTNCIFEYNSADIDAQIYLSSTNLIISNCSFYSNACKKGSFNGIYLTGSNLKISDSDFENQQTLSTGGFLYSLNSEIVIERSSFKKGVAYLAGGAFYLMTSNVLIKDCEFAENEAYSFGGSIAMIESSVNIYNSQFVSGYASNGDGIWASTGTLLMENIEFSLSQAQSGDVTAAVYSKGMKNIIFKKCSFKDPQSNVGGIISFDDIIVTIEDSIFENLTMNDYSAATFIGTTYFGSVTIKNSIFTNNNSTGNGGAIYSENYDFTIRDSKISFNHASLNGGGLYLITPLCGNCSFSLEGNTDVFNNSCGLEGGGMKWLNFKPNKGSNVKIYDNSATYGANSASKAIGLQLFNLRELKDIPIIDTIEGIPPGQEYTETLKLYLYDSDGNVVSIDSSSQISLTGVSTSENNTEIAYSVSGTTTFTAEKGVFYITQFIPNGKPGSQMALILTTGGISTEQAANDNSTYSDSAKIIVNLRECINGETIGSVECIKCPAGKYLIEPAEVCKACPTGATCYGGDQVVSNPGYWRSDLLSEIVYECQIYDSCIGGNETAYLGDCFTGYTGILCQTCTAGFSRNSEGKCNKCPNQTVNVVILFFFAIVMIGVSVVLVKSTLKSAFTPSAMHSIYIKIFTNYLQLVFLTTQFNLNWPSYVMELFSVQRSAATISEDLFSVDCYLDSGKSSSSKDSYYYKLVLLCAMPIIIVFISIAVWLTICLFRKTLSYLRREFFTTLIVLFFLVYPNIVQSMFTNFSCVDVDKIGYFLEQNTGIKCWDKRHTQYSLIVALPGIIMWAIAAPALLLLRMYKRRRYFHRDNERVMFGFMYNGYKKSHFYWEFIIMYRKIIVITISVFMGNMSTTVQALIVVVIMLVSLYLQYEQNPYSHDELNHMEYEALFTASLTLYCGLFYLTSAVHESVKIILFILIVIGNFYFISFWVIYMFKAIVDLTAKIFPVLREMLKKGDAYEEDFNNEELVKVGTFYDESEGTRKCTFMYKDKETNTYLRLPKNIGELFINFADDDLLRQEDELDISRSQESQISDFCFENKHEISKLDSSADFAVGEHSFRVDFNIKGDENMDEIGNLETNRISTARYDKNVGDLEDDQD</sequence>
<feature type="transmembrane region" description="Helical" evidence="11">
    <location>
        <begin position="2217"/>
        <end position="2233"/>
    </location>
</feature>
<feature type="domain" description="LNR" evidence="13">
    <location>
        <begin position="63"/>
        <end position="102"/>
    </location>
</feature>
<feature type="transmembrane region" description="Helical" evidence="11">
    <location>
        <begin position="1987"/>
        <end position="2007"/>
    </location>
</feature>
<feature type="transmembrane region" description="Helical" evidence="11">
    <location>
        <begin position="2049"/>
        <end position="2076"/>
    </location>
</feature>
<evidence type="ECO:0000256" key="8">
    <source>
        <dbReference type="ARBA" id="ARBA00023157"/>
    </source>
</evidence>
<evidence type="ECO:0000256" key="10">
    <source>
        <dbReference type="ARBA" id="ARBA00023237"/>
    </source>
</evidence>
<feature type="domain" description="LNR" evidence="13">
    <location>
        <begin position="104"/>
        <end position="135"/>
    </location>
</feature>
<dbReference type="Proteomes" id="UP000187209">
    <property type="component" value="Unassembled WGS sequence"/>
</dbReference>
<dbReference type="NCBIfam" id="TIGR01376">
    <property type="entry name" value="POMP_repeat"/>
    <property type="match status" value="1"/>
</dbReference>
<organism evidence="14 15">
    <name type="scientific">Stentor coeruleus</name>
    <dbReference type="NCBI Taxonomy" id="5963"/>
    <lineage>
        <taxon>Eukaryota</taxon>
        <taxon>Sar</taxon>
        <taxon>Alveolata</taxon>
        <taxon>Ciliophora</taxon>
        <taxon>Postciliodesmatophora</taxon>
        <taxon>Heterotrichea</taxon>
        <taxon>Heterotrichida</taxon>
        <taxon>Stentoridae</taxon>
        <taxon>Stentor</taxon>
    </lineage>
</organism>
<gene>
    <name evidence="14" type="ORF">SteCoe_9326</name>
</gene>
<evidence type="ECO:0000256" key="5">
    <source>
        <dbReference type="ARBA" id="ARBA00022729"/>
    </source>
</evidence>
<dbReference type="Pfam" id="PF00066">
    <property type="entry name" value="Notch"/>
    <property type="match status" value="3"/>
</dbReference>
<feature type="transmembrane region" description="Helical" evidence="11">
    <location>
        <begin position="2088"/>
        <end position="2108"/>
    </location>
</feature>
<evidence type="ECO:0000256" key="3">
    <source>
        <dbReference type="ARBA" id="ARBA00004613"/>
    </source>
</evidence>
<feature type="chain" id="PRO_5012164292" description="LNR domain-containing protein" evidence="12">
    <location>
        <begin position="16"/>
        <end position="2463"/>
    </location>
</feature>
<evidence type="ECO:0000256" key="6">
    <source>
        <dbReference type="ARBA" id="ARBA00022737"/>
    </source>
</evidence>
<dbReference type="InterPro" id="IPR011050">
    <property type="entry name" value="Pectin_lyase_fold/virulence"/>
</dbReference>
<feature type="transmembrane region" description="Helical" evidence="11">
    <location>
        <begin position="2253"/>
        <end position="2271"/>
    </location>
</feature>
<reference evidence="14 15" key="1">
    <citation type="submission" date="2016-11" db="EMBL/GenBank/DDBJ databases">
        <title>The macronuclear genome of Stentor coeruleus: a giant cell with tiny introns.</title>
        <authorList>
            <person name="Slabodnick M."/>
            <person name="Ruby J.G."/>
            <person name="Reiff S.B."/>
            <person name="Swart E.C."/>
            <person name="Gosai S."/>
            <person name="Prabakaran S."/>
            <person name="Witkowska E."/>
            <person name="Larue G.E."/>
            <person name="Fisher S."/>
            <person name="Freeman R.M."/>
            <person name="Gunawardena J."/>
            <person name="Chu W."/>
            <person name="Stover N.A."/>
            <person name="Gregory B.D."/>
            <person name="Nowacki M."/>
            <person name="Derisi J."/>
            <person name="Roy S.W."/>
            <person name="Marshall W.F."/>
            <person name="Sood P."/>
        </authorList>
    </citation>
    <scope>NUCLEOTIDE SEQUENCE [LARGE SCALE GENOMIC DNA]</scope>
    <source>
        <strain evidence="14">WM001</strain>
    </source>
</reference>
<feature type="domain" description="LNR" evidence="13">
    <location>
        <begin position="164"/>
        <end position="202"/>
    </location>
</feature>
<keyword evidence="7 11" id="KW-0472">Membrane</keyword>
<evidence type="ECO:0000256" key="7">
    <source>
        <dbReference type="ARBA" id="ARBA00023136"/>
    </source>
</evidence>
<evidence type="ECO:0000256" key="4">
    <source>
        <dbReference type="ARBA" id="ARBA00022525"/>
    </source>
</evidence>
<dbReference type="OrthoDB" id="509564at2759"/>
<evidence type="ECO:0000313" key="14">
    <source>
        <dbReference type="EMBL" id="OMJ88702.1"/>
    </source>
</evidence>
<dbReference type="PANTHER" id="PTHR11319">
    <property type="entry name" value="G PROTEIN-COUPLED RECEPTOR-RELATED"/>
    <property type="match status" value="1"/>
</dbReference>
<feature type="signal peptide" evidence="12">
    <location>
        <begin position="1"/>
        <end position="15"/>
    </location>
</feature>
<evidence type="ECO:0000259" key="13">
    <source>
        <dbReference type="SMART" id="SM00004"/>
    </source>
</evidence>
<keyword evidence="11" id="KW-0812">Transmembrane</keyword>
<proteinExistence type="predicted"/>
<keyword evidence="4" id="KW-0964">Secreted</keyword>
<comment type="caution">
    <text evidence="14">The sequence shown here is derived from an EMBL/GenBank/DDBJ whole genome shotgun (WGS) entry which is preliminary data.</text>
</comment>
<dbReference type="Pfam" id="PF13229">
    <property type="entry name" value="Beta_helix"/>
    <property type="match status" value="1"/>
</dbReference>
<evidence type="ECO:0000256" key="12">
    <source>
        <dbReference type="SAM" id="SignalP"/>
    </source>
</evidence>
<dbReference type="SMART" id="SM00710">
    <property type="entry name" value="PbH1"/>
    <property type="match status" value="11"/>
</dbReference>
<keyword evidence="9" id="KW-0325">Glycoprotein</keyword>
<keyword evidence="15" id="KW-1185">Reference proteome</keyword>
<dbReference type="InterPro" id="IPR039448">
    <property type="entry name" value="Beta_helix"/>
</dbReference>
<feature type="transmembrane region" description="Helical" evidence="11">
    <location>
        <begin position="2277"/>
        <end position="2299"/>
    </location>
</feature>
<comment type="subcellular location">
    <subcellularLocation>
        <location evidence="1">Cell envelope</location>
    </subcellularLocation>
    <subcellularLocation>
        <location evidence="2">Cell outer membrane</location>
    </subcellularLocation>
    <subcellularLocation>
        <location evidence="3">Secreted</location>
    </subcellularLocation>
</comment>
<keyword evidence="8" id="KW-1015">Disulfide bond</keyword>
<keyword evidence="5 12" id="KW-0732">Signal</keyword>
<dbReference type="InterPro" id="IPR000800">
    <property type="entry name" value="Notch_dom"/>
</dbReference>
<evidence type="ECO:0000256" key="11">
    <source>
        <dbReference type="SAM" id="Phobius"/>
    </source>
</evidence>
<dbReference type="SUPFAM" id="SSF51126">
    <property type="entry name" value="Pectin lyase-like"/>
    <property type="match status" value="4"/>
</dbReference>
<feature type="transmembrane region" description="Helical" evidence="11">
    <location>
        <begin position="2139"/>
        <end position="2161"/>
    </location>
</feature>
<evidence type="ECO:0000313" key="15">
    <source>
        <dbReference type="Proteomes" id="UP000187209"/>
    </source>
</evidence>
<evidence type="ECO:0000256" key="2">
    <source>
        <dbReference type="ARBA" id="ARBA00004442"/>
    </source>
</evidence>
<keyword evidence="10" id="KW-0998">Cell outer membrane</keyword>
<dbReference type="PANTHER" id="PTHR11319:SF35">
    <property type="entry name" value="OUTER MEMBRANE PROTEIN PMPC-RELATED"/>
    <property type="match status" value="1"/>
</dbReference>
<evidence type="ECO:0000256" key="9">
    <source>
        <dbReference type="ARBA" id="ARBA00023180"/>
    </source>
</evidence>
<dbReference type="Gene3D" id="3.30.300.320">
    <property type="match status" value="2"/>
</dbReference>
<protein>
    <recommendedName>
        <fullName evidence="13">LNR domain-containing protein</fullName>
    </recommendedName>
</protein>
<dbReference type="SMART" id="SM00004">
    <property type="entry name" value="NL"/>
    <property type="match status" value="3"/>
</dbReference>
<dbReference type="EMBL" id="MPUH01000144">
    <property type="protein sequence ID" value="OMJ88702.1"/>
    <property type="molecule type" value="Genomic_DNA"/>
</dbReference>